<keyword evidence="4" id="KW-0572">Peptidoglycan-anchor</keyword>
<evidence type="ECO:0000313" key="9">
    <source>
        <dbReference type="Proteomes" id="UP000308760"/>
    </source>
</evidence>
<name>A0A4S8QFR3_9ACTN</name>
<feature type="chain" id="PRO_5039457000" evidence="6">
    <location>
        <begin position="32"/>
        <end position="366"/>
    </location>
</feature>
<keyword evidence="5" id="KW-0812">Transmembrane</keyword>
<feature type="transmembrane region" description="Helical" evidence="5">
    <location>
        <begin position="336"/>
        <end position="357"/>
    </location>
</feature>
<keyword evidence="9" id="KW-1185">Reference proteome</keyword>
<dbReference type="InterPro" id="IPR019931">
    <property type="entry name" value="LPXTG_anchor"/>
</dbReference>
<evidence type="ECO:0000256" key="5">
    <source>
        <dbReference type="SAM" id="Phobius"/>
    </source>
</evidence>
<dbReference type="OrthoDB" id="5187969at2"/>
<gene>
    <name evidence="8" type="ORF">FAB82_17820</name>
</gene>
<dbReference type="RefSeq" id="WP_136535892.1">
    <property type="nucleotide sequence ID" value="NZ_STGY01000066.1"/>
</dbReference>
<dbReference type="NCBIfam" id="TIGR01167">
    <property type="entry name" value="LPXTG_anchor"/>
    <property type="match status" value="1"/>
</dbReference>
<evidence type="ECO:0000256" key="4">
    <source>
        <dbReference type="ARBA" id="ARBA00023088"/>
    </source>
</evidence>
<keyword evidence="2" id="KW-0964">Secreted</keyword>
<evidence type="ECO:0000256" key="1">
    <source>
        <dbReference type="ARBA" id="ARBA00022512"/>
    </source>
</evidence>
<keyword evidence="3 6" id="KW-0732">Signal</keyword>
<dbReference type="AlphaFoldDB" id="A0A4S8QFR3"/>
<protein>
    <submittedName>
        <fullName evidence="8">LPXTG cell wall anchor domain-containing protein</fullName>
    </submittedName>
</protein>
<accession>A0A4S8QFR3</accession>
<evidence type="ECO:0000313" key="8">
    <source>
        <dbReference type="EMBL" id="THV39474.1"/>
    </source>
</evidence>
<sequence>MNSTLKRVLGVTGSVALGIAGALTFASAAQAHHVEIVGTATCADDGWTVTWETTDWDSQNVGAGVIETITSNGELSGDIVEGAELPHPSTGDKLIGTQALGFDETVASIQIDAVWPNGHTGTGVAELPQPEGGCDEPVDPAPVVDVGASSDCFGLEILVTNQDAERTVEIGLQDSQNEYGDWYYYEVAPGDTLTEYFANDPELGDLAVAVTVDGEDHGTFEWDGGTNCEWGYVTDTCEGLDLELTIPEDGLETTYTFNPSNSDEETVVTVAPGGTEPVSFAAGDDEEFSVDYIIDDGKSFYEDTLTWTKPADCEEVPTESESPSAAPTLPTTGSSMTIMISAAAALVLAAAVLFMIARRRKAAGNW</sequence>
<dbReference type="EMBL" id="STGY01000066">
    <property type="protein sequence ID" value="THV39474.1"/>
    <property type="molecule type" value="Genomic_DNA"/>
</dbReference>
<keyword evidence="1" id="KW-0134">Cell wall</keyword>
<comment type="caution">
    <text evidence="8">The sequence shown here is derived from an EMBL/GenBank/DDBJ whole genome shotgun (WGS) entry which is preliminary data.</text>
</comment>
<proteinExistence type="predicted"/>
<reference evidence="9" key="1">
    <citation type="submission" date="2019-04" db="EMBL/GenBank/DDBJ databases">
        <title>Nocardioides xinjiangensis sp. nov.</title>
        <authorList>
            <person name="Liu S."/>
        </authorList>
    </citation>
    <scope>NUCLEOTIDE SEQUENCE [LARGE SCALE GENOMIC DNA]</scope>
    <source>
        <strain evidence="9">18</strain>
    </source>
</reference>
<evidence type="ECO:0000256" key="2">
    <source>
        <dbReference type="ARBA" id="ARBA00022525"/>
    </source>
</evidence>
<keyword evidence="5" id="KW-1133">Transmembrane helix</keyword>
<organism evidence="8 9">
    <name type="scientific">Glycomyces buryatensis</name>
    <dbReference type="NCBI Taxonomy" id="2570927"/>
    <lineage>
        <taxon>Bacteria</taxon>
        <taxon>Bacillati</taxon>
        <taxon>Actinomycetota</taxon>
        <taxon>Actinomycetes</taxon>
        <taxon>Glycomycetales</taxon>
        <taxon>Glycomycetaceae</taxon>
        <taxon>Glycomyces</taxon>
    </lineage>
</organism>
<evidence type="ECO:0000256" key="6">
    <source>
        <dbReference type="SAM" id="SignalP"/>
    </source>
</evidence>
<feature type="signal peptide" evidence="6">
    <location>
        <begin position="1"/>
        <end position="31"/>
    </location>
</feature>
<evidence type="ECO:0000259" key="7">
    <source>
        <dbReference type="Pfam" id="PF00746"/>
    </source>
</evidence>
<dbReference type="Proteomes" id="UP000308760">
    <property type="component" value="Unassembled WGS sequence"/>
</dbReference>
<reference evidence="8 9" key="2">
    <citation type="submission" date="2019-05" db="EMBL/GenBank/DDBJ databases">
        <title>Glycomyces buryatensis sp. nov.</title>
        <authorList>
            <person name="Nikitina E."/>
        </authorList>
    </citation>
    <scope>NUCLEOTIDE SEQUENCE [LARGE SCALE GENOMIC DNA]</scope>
    <source>
        <strain evidence="8 9">18</strain>
    </source>
</reference>
<feature type="domain" description="Gram-positive cocci surface proteins LPxTG" evidence="7">
    <location>
        <begin position="323"/>
        <end position="361"/>
    </location>
</feature>
<dbReference type="Pfam" id="PF00746">
    <property type="entry name" value="Gram_pos_anchor"/>
    <property type="match status" value="1"/>
</dbReference>
<evidence type="ECO:0000256" key="3">
    <source>
        <dbReference type="ARBA" id="ARBA00022729"/>
    </source>
</evidence>
<keyword evidence="5" id="KW-0472">Membrane</keyword>